<evidence type="ECO:0000313" key="2">
    <source>
        <dbReference type="EMBL" id="MFC6871023.1"/>
    </source>
</evidence>
<protein>
    <recommendedName>
        <fullName evidence="4">YibE/F-like protein</fullName>
    </recommendedName>
</protein>
<accession>A0ABW2C8Z6</accession>
<evidence type="ECO:0008006" key="4">
    <source>
        <dbReference type="Google" id="ProtNLM"/>
    </source>
</evidence>
<evidence type="ECO:0000256" key="1">
    <source>
        <dbReference type="SAM" id="Phobius"/>
    </source>
</evidence>
<comment type="caution">
    <text evidence="2">The sequence shown here is derived from an EMBL/GenBank/DDBJ whole genome shotgun (WGS) entry which is preliminary data.</text>
</comment>
<feature type="transmembrane region" description="Helical" evidence="1">
    <location>
        <begin position="12"/>
        <end position="33"/>
    </location>
</feature>
<keyword evidence="1" id="KW-0472">Membrane</keyword>
<gene>
    <name evidence="2" type="ORF">ACFQGD_28275</name>
</gene>
<dbReference type="EMBL" id="JBHSXX010000001">
    <property type="protein sequence ID" value="MFC6871023.1"/>
    <property type="molecule type" value="Genomic_DNA"/>
</dbReference>
<organism evidence="2 3">
    <name type="scientific">Haloechinothrix salitolerans</name>
    <dbReference type="NCBI Taxonomy" id="926830"/>
    <lineage>
        <taxon>Bacteria</taxon>
        <taxon>Bacillati</taxon>
        <taxon>Actinomycetota</taxon>
        <taxon>Actinomycetes</taxon>
        <taxon>Pseudonocardiales</taxon>
        <taxon>Pseudonocardiaceae</taxon>
        <taxon>Haloechinothrix</taxon>
    </lineage>
</organism>
<keyword evidence="1" id="KW-1133">Transmembrane helix</keyword>
<sequence>MDRLLAQLTPRVRAILVACVVGFIVLLFAWWVGPGLFSGTDEPARVVTASVVEPADCTAATPVETVTFIDGEGKREARLRACGHDKGEQLQVVLPQEPGAGELTVRSADTETGHSNLRQSIGLLLVALSCAGGATYALLVTRGDSGRRGLLPV</sequence>
<proteinExistence type="predicted"/>
<keyword evidence="3" id="KW-1185">Reference proteome</keyword>
<name>A0ABW2C8Z6_9PSEU</name>
<feature type="transmembrane region" description="Helical" evidence="1">
    <location>
        <begin position="121"/>
        <end position="140"/>
    </location>
</feature>
<keyword evidence="1" id="KW-0812">Transmembrane</keyword>
<evidence type="ECO:0000313" key="3">
    <source>
        <dbReference type="Proteomes" id="UP001596337"/>
    </source>
</evidence>
<dbReference type="RefSeq" id="WP_345406503.1">
    <property type="nucleotide sequence ID" value="NZ_BAABLA010000122.1"/>
</dbReference>
<dbReference type="Proteomes" id="UP001596337">
    <property type="component" value="Unassembled WGS sequence"/>
</dbReference>
<reference evidence="3" key="1">
    <citation type="journal article" date="2019" name="Int. J. Syst. Evol. Microbiol.">
        <title>The Global Catalogue of Microorganisms (GCM) 10K type strain sequencing project: providing services to taxonomists for standard genome sequencing and annotation.</title>
        <authorList>
            <consortium name="The Broad Institute Genomics Platform"/>
            <consortium name="The Broad Institute Genome Sequencing Center for Infectious Disease"/>
            <person name="Wu L."/>
            <person name="Ma J."/>
        </authorList>
    </citation>
    <scope>NUCLEOTIDE SEQUENCE [LARGE SCALE GENOMIC DNA]</scope>
    <source>
        <strain evidence="3">KCTC 32255</strain>
    </source>
</reference>